<organism evidence="2 3">
    <name type="scientific">Tetrahymena thermophila (strain SB210)</name>
    <dbReference type="NCBI Taxonomy" id="312017"/>
    <lineage>
        <taxon>Eukaryota</taxon>
        <taxon>Sar</taxon>
        <taxon>Alveolata</taxon>
        <taxon>Ciliophora</taxon>
        <taxon>Intramacronucleata</taxon>
        <taxon>Oligohymenophorea</taxon>
        <taxon>Hymenostomatida</taxon>
        <taxon>Tetrahymenina</taxon>
        <taxon>Tetrahymenidae</taxon>
        <taxon>Tetrahymena</taxon>
    </lineage>
</organism>
<protein>
    <submittedName>
        <fullName evidence="2">Uncharacterized protein</fullName>
    </submittedName>
</protein>
<feature type="region of interest" description="Disordered" evidence="1">
    <location>
        <begin position="396"/>
        <end position="432"/>
    </location>
</feature>
<accession>Q23CZ6</accession>
<dbReference type="GeneID" id="7827082"/>
<evidence type="ECO:0000313" key="3">
    <source>
        <dbReference type="Proteomes" id="UP000009168"/>
    </source>
</evidence>
<dbReference type="HOGENOM" id="CLU_364706_0_0_1"/>
<dbReference type="Proteomes" id="UP000009168">
    <property type="component" value="Unassembled WGS sequence"/>
</dbReference>
<feature type="region of interest" description="Disordered" evidence="1">
    <location>
        <begin position="614"/>
        <end position="642"/>
    </location>
</feature>
<gene>
    <name evidence="2" type="ORF">TTHERM_00051930</name>
</gene>
<name>Q23CZ6_TETTS</name>
<feature type="compositionally biased region" description="Basic and acidic residues" evidence="1">
    <location>
        <begin position="396"/>
        <end position="412"/>
    </location>
</feature>
<reference evidence="3" key="1">
    <citation type="journal article" date="2006" name="PLoS Biol.">
        <title>Macronuclear genome sequence of the ciliate Tetrahymena thermophila, a model eukaryote.</title>
        <authorList>
            <person name="Eisen J.A."/>
            <person name="Coyne R.S."/>
            <person name="Wu M."/>
            <person name="Wu D."/>
            <person name="Thiagarajan M."/>
            <person name="Wortman J.R."/>
            <person name="Badger J.H."/>
            <person name="Ren Q."/>
            <person name="Amedeo P."/>
            <person name="Jones K.M."/>
            <person name="Tallon L.J."/>
            <person name="Delcher A.L."/>
            <person name="Salzberg S.L."/>
            <person name="Silva J.C."/>
            <person name="Haas B.J."/>
            <person name="Majoros W.H."/>
            <person name="Farzad M."/>
            <person name="Carlton J.M."/>
            <person name="Smith R.K. Jr."/>
            <person name="Garg J."/>
            <person name="Pearlman R.E."/>
            <person name="Karrer K.M."/>
            <person name="Sun L."/>
            <person name="Manning G."/>
            <person name="Elde N.C."/>
            <person name="Turkewitz A.P."/>
            <person name="Asai D.J."/>
            <person name="Wilkes D.E."/>
            <person name="Wang Y."/>
            <person name="Cai H."/>
            <person name="Collins K."/>
            <person name="Stewart B.A."/>
            <person name="Lee S.R."/>
            <person name="Wilamowska K."/>
            <person name="Weinberg Z."/>
            <person name="Ruzzo W.L."/>
            <person name="Wloga D."/>
            <person name="Gaertig J."/>
            <person name="Frankel J."/>
            <person name="Tsao C.-C."/>
            <person name="Gorovsky M.A."/>
            <person name="Keeling P.J."/>
            <person name="Waller R.F."/>
            <person name="Patron N.J."/>
            <person name="Cherry J.M."/>
            <person name="Stover N.A."/>
            <person name="Krieger C.J."/>
            <person name="del Toro C."/>
            <person name="Ryder H.F."/>
            <person name="Williamson S.C."/>
            <person name="Barbeau R.A."/>
            <person name="Hamilton E.P."/>
            <person name="Orias E."/>
        </authorList>
    </citation>
    <scope>NUCLEOTIDE SEQUENCE [LARGE SCALE GENOMIC DNA]</scope>
    <source>
        <strain evidence="3">SB210</strain>
    </source>
</reference>
<keyword evidence="3" id="KW-1185">Reference proteome</keyword>
<dbReference type="KEGG" id="tet:TTHERM_00051930"/>
<proteinExistence type="predicted"/>
<feature type="compositionally biased region" description="Basic and acidic residues" evidence="1">
    <location>
        <begin position="76"/>
        <end position="93"/>
    </location>
</feature>
<dbReference type="AlphaFoldDB" id="Q23CZ6"/>
<dbReference type="EMBL" id="GG662712">
    <property type="protein sequence ID" value="EAR94670.2"/>
    <property type="molecule type" value="Genomic_DNA"/>
</dbReference>
<feature type="compositionally biased region" description="Low complexity" evidence="1">
    <location>
        <begin position="44"/>
        <end position="59"/>
    </location>
</feature>
<evidence type="ECO:0000256" key="1">
    <source>
        <dbReference type="SAM" id="MobiDB-lite"/>
    </source>
</evidence>
<dbReference type="InParanoid" id="Q23CZ6"/>
<feature type="compositionally biased region" description="Polar residues" evidence="1">
    <location>
        <begin position="414"/>
        <end position="431"/>
    </location>
</feature>
<evidence type="ECO:0000313" key="2">
    <source>
        <dbReference type="EMBL" id="EAR94670.2"/>
    </source>
</evidence>
<dbReference type="RefSeq" id="XP_001014890.2">
    <property type="nucleotide sequence ID" value="XM_001014890.2"/>
</dbReference>
<feature type="region of interest" description="Disordered" evidence="1">
    <location>
        <begin position="1"/>
        <end position="120"/>
    </location>
</feature>
<sequence>MGNSNKSKVRSISNPHLGEDQQKLEQQQPIEKQDQDSQDLKYTQVKQITQQSQQNSSQKPVKKYENSTQKSHREKRLSSEHDQRSGKNHRYGDNRQSQDSPPNKPIKTCQNVGSGGKKRKSLEDIMISEIQKLKKYQPQKHTQSNQVQSLLNYKNRLQNQISASQNNYESIVKSNQSSLLMNHLITHSRSISPQLKNKQKSISPDSSILSKSKIFIPQVIQVNDSELKQLEGLEVISSLKLMQCKNNKKDIQNQDKNHLFRSQTNPRKRNNWEMITKNFSATNRNYKFQSFNNQTYIVNSSKQNSSHGFSNLISPEMRPKKNSDLVIYNQNNVLPQLNEQNKINQQNENIPKHTPRRIEELFSIYEGGRRKISQDKNKEKQNQLMQITSYLDKKYQTNSKKKAELEKIEPYIRSKSQSNNNTTVSPRQPASTKVKKDILMPMFIVQSPQQQQEEDDFEKCCKPSSFIQTKQSYQRTQSTKNPGQIKNKMLRTQLNSSTIRSNSSTHKENIKNLSKLRYNKPYQIEFDQQQYDILNKSNVNSKKNNHIKFNEYLKECQLQQQEQQNNTFYSKKSQSFYDEALDQSKILLTNQENSTFYMSKAKNQNQQIDGQLDSEIPQNEENKTTKELNSNQRELISESREQDNNLQSFIDQSSQYGFQETNSYHLNIGYERMKIRKYQNNSQVGILSNMDIQKIYMKNPLLDVYTSTLKQNQKLNQNIQKNNLYIQNNSCLINNSMSTSNGQFIKFVPQNQQTIIDNKEYQKQQLIKTYQPKKQKQNRQQI</sequence>
<feature type="compositionally biased region" description="Polar residues" evidence="1">
    <location>
        <begin position="1"/>
        <end position="14"/>
    </location>
</feature>